<dbReference type="OrthoDB" id="6433439at2759"/>
<evidence type="ECO:0000256" key="3">
    <source>
        <dbReference type="ARBA" id="ARBA00022737"/>
    </source>
</evidence>
<protein>
    <submittedName>
        <fullName evidence="7">Otoferlin</fullName>
    </submittedName>
</protein>
<dbReference type="GO" id="GO:0007009">
    <property type="term" value="P:plasma membrane organization"/>
    <property type="evidence" value="ECO:0007669"/>
    <property type="project" value="TreeGrafter"/>
</dbReference>
<comment type="caution">
    <text evidence="7">The sequence shown here is derived from an EMBL/GenBank/DDBJ whole genome shotgun (WGS) entry which is preliminary data.</text>
</comment>
<comment type="subcellular location">
    <subcellularLocation>
        <location evidence="1">Membrane</location>
    </subcellularLocation>
</comment>
<evidence type="ECO:0000256" key="5">
    <source>
        <dbReference type="ARBA" id="ARBA00023136"/>
    </source>
</evidence>
<evidence type="ECO:0000313" key="8">
    <source>
        <dbReference type="Proteomes" id="UP000887116"/>
    </source>
</evidence>
<evidence type="ECO:0000313" key="7">
    <source>
        <dbReference type="EMBL" id="GFQ93142.1"/>
    </source>
</evidence>
<sequence length="139" mass="16495">MVGWQTEEGSEDRANKKKKTQTEEESIDDDEENKDWWTRYFASYEAMIKPPQQQKRTLKGTSTAVRLAQRLSPKSHRKLMTDESLIKIYSCELENVIDFGGFKEWLHSFELYRGKRTGDELEDQNRIVGVFKVKIYFEF</sequence>
<evidence type="ECO:0000256" key="2">
    <source>
        <dbReference type="ARBA" id="ARBA00022692"/>
    </source>
</evidence>
<evidence type="ECO:0000256" key="1">
    <source>
        <dbReference type="ARBA" id="ARBA00004370"/>
    </source>
</evidence>
<keyword evidence="3" id="KW-0677">Repeat</keyword>
<dbReference type="EMBL" id="BMAO01004215">
    <property type="protein sequence ID" value="GFQ93142.1"/>
    <property type="molecule type" value="Genomic_DNA"/>
</dbReference>
<dbReference type="GO" id="GO:0016020">
    <property type="term" value="C:membrane"/>
    <property type="evidence" value="ECO:0007669"/>
    <property type="project" value="UniProtKB-SubCell"/>
</dbReference>
<keyword evidence="2" id="KW-0812">Transmembrane</keyword>
<dbReference type="InterPro" id="IPR037721">
    <property type="entry name" value="Ferlin"/>
</dbReference>
<dbReference type="Proteomes" id="UP000887116">
    <property type="component" value="Unassembled WGS sequence"/>
</dbReference>
<feature type="region of interest" description="Disordered" evidence="6">
    <location>
        <begin position="1"/>
        <end position="31"/>
    </location>
</feature>
<organism evidence="7 8">
    <name type="scientific">Trichonephila clavata</name>
    <name type="common">Joro spider</name>
    <name type="synonym">Nephila clavata</name>
    <dbReference type="NCBI Taxonomy" id="2740835"/>
    <lineage>
        <taxon>Eukaryota</taxon>
        <taxon>Metazoa</taxon>
        <taxon>Ecdysozoa</taxon>
        <taxon>Arthropoda</taxon>
        <taxon>Chelicerata</taxon>
        <taxon>Arachnida</taxon>
        <taxon>Araneae</taxon>
        <taxon>Araneomorphae</taxon>
        <taxon>Entelegynae</taxon>
        <taxon>Araneoidea</taxon>
        <taxon>Nephilidae</taxon>
        <taxon>Trichonephila</taxon>
    </lineage>
</organism>
<accession>A0A8X6FZV5</accession>
<keyword evidence="8" id="KW-1185">Reference proteome</keyword>
<evidence type="ECO:0000256" key="6">
    <source>
        <dbReference type="SAM" id="MobiDB-lite"/>
    </source>
</evidence>
<keyword evidence="5" id="KW-0472">Membrane</keyword>
<dbReference type="PANTHER" id="PTHR12546:SF60">
    <property type="entry name" value="MISFIRE, ISOFORM F"/>
    <property type="match status" value="1"/>
</dbReference>
<gene>
    <name evidence="7" type="primary">Otof_0</name>
    <name evidence="7" type="ORF">TNCT_438241</name>
</gene>
<keyword evidence="4" id="KW-1133">Transmembrane helix</keyword>
<name>A0A8X6FZV5_TRICU</name>
<evidence type="ECO:0000256" key="4">
    <source>
        <dbReference type="ARBA" id="ARBA00022989"/>
    </source>
</evidence>
<reference evidence="7" key="1">
    <citation type="submission" date="2020-07" db="EMBL/GenBank/DDBJ databases">
        <title>Multicomponent nature underlies the extraordinary mechanical properties of spider dragline silk.</title>
        <authorList>
            <person name="Kono N."/>
            <person name="Nakamura H."/>
            <person name="Mori M."/>
            <person name="Yoshida Y."/>
            <person name="Ohtoshi R."/>
            <person name="Malay A.D."/>
            <person name="Moran D.A.P."/>
            <person name="Tomita M."/>
            <person name="Numata K."/>
            <person name="Arakawa K."/>
        </authorList>
    </citation>
    <scope>NUCLEOTIDE SEQUENCE</scope>
</reference>
<dbReference type="PANTHER" id="PTHR12546">
    <property type="entry name" value="FER-1-LIKE"/>
    <property type="match status" value="1"/>
</dbReference>
<dbReference type="AlphaFoldDB" id="A0A8X6FZV5"/>
<proteinExistence type="predicted"/>